<dbReference type="PANTHER" id="PTHR43300:SF11">
    <property type="entry name" value="ACETYLTRANSFERASE RV3034C-RELATED"/>
    <property type="match status" value="1"/>
</dbReference>
<reference evidence="2 3" key="1">
    <citation type="submission" date="2018-12" db="EMBL/GenBank/DDBJ databases">
        <authorList>
            <consortium name="Pathogen Informatics"/>
        </authorList>
    </citation>
    <scope>NUCLEOTIDE SEQUENCE [LARGE SCALE GENOMIC DNA]</scope>
    <source>
        <strain evidence="2 3">NCTC10783</strain>
    </source>
</reference>
<dbReference type="Proteomes" id="UP000278078">
    <property type="component" value="Chromosome"/>
</dbReference>
<organism evidence="2 3">
    <name type="scientific">Pseudomonas fluorescens</name>
    <dbReference type="NCBI Taxonomy" id="294"/>
    <lineage>
        <taxon>Bacteria</taxon>
        <taxon>Pseudomonadati</taxon>
        <taxon>Pseudomonadota</taxon>
        <taxon>Gammaproteobacteria</taxon>
        <taxon>Pseudomonadales</taxon>
        <taxon>Pseudomonadaceae</taxon>
        <taxon>Pseudomonas</taxon>
    </lineage>
</organism>
<dbReference type="Gene3D" id="2.160.10.10">
    <property type="entry name" value="Hexapeptide repeat proteins"/>
    <property type="match status" value="1"/>
</dbReference>
<dbReference type="EMBL" id="LR134300">
    <property type="protein sequence ID" value="VEE47879.1"/>
    <property type="molecule type" value="Genomic_DNA"/>
</dbReference>
<sequence length="206" mass="23131">MKFLEKLKKRKERKYFRGWEKIFKAPEKIRLAYPHYEVGVGTYGIPEVTEFGDKATLRIGAYTSIAAGVKILLGGEHHTDWLTTYPFPKMIDEVADIPDSTTTRGDVVIGSDCWICTNALILSGVTIGHGAVVAAGAVVTRDVPPFAIVGGNPARQIRWRFEEDIREALLASAWWDWPVDEVKQVARTLCSTDMTAFLRYIEQRKG</sequence>
<evidence type="ECO:0000256" key="1">
    <source>
        <dbReference type="ARBA" id="ARBA00007274"/>
    </source>
</evidence>
<dbReference type="InterPro" id="IPR011004">
    <property type="entry name" value="Trimer_LpxA-like_sf"/>
</dbReference>
<dbReference type="InterPro" id="IPR001451">
    <property type="entry name" value="Hexapep"/>
</dbReference>
<comment type="similarity">
    <text evidence="1">Belongs to the transferase hexapeptide repeat family.</text>
</comment>
<protein>
    <submittedName>
        <fullName evidence="2">Acetyltransferase</fullName>
        <ecNumber evidence="2">2.3.1.28</ecNumber>
    </submittedName>
</protein>
<evidence type="ECO:0000313" key="3">
    <source>
        <dbReference type="Proteomes" id="UP000278078"/>
    </source>
</evidence>
<proteinExistence type="inferred from homology"/>
<name>A0A3S4RP88_PSEFL</name>
<dbReference type="AlphaFoldDB" id="A0A3S4RP88"/>
<keyword evidence="2" id="KW-0012">Acyltransferase</keyword>
<keyword evidence="2" id="KW-0808">Transferase</keyword>
<gene>
    <name evidence="2" type="primary">cat_3</name>
    <name evidence="2" type="ORF">NCTC10783_03773</name>
</gene>
<dbReference type="CDD" id="cd03349">
    <property type="entry name" value="LbH_XAT"/>
    <property type="match status" value="1"/>
</dbReference>
<dbReference type="InterPro" id="IPR050179">
    <property type="entry name" value="Trans_hexapeptide_repeat"/>
</dbReference>
<dbReference type="GO" id="GO:0008811">
    <property type="term" value="F:chloramphenicol O-acetyltransferase activity"/>
    <property type="evidence" value="ECO:0007669"/>
    <property type="project" value="UniProtKB-EC"/>
</dbReference>
<dbReference type="Pfam" id="PF00132">
    <property type="entry name" value="Hexapep"/>
    <property type="match status" value="1"/>
</dbReference>
<dbReference type="EC" id="2.3.1.28" evidence="2"/>
<dbReference type="PANTHER" id="PTHR43300">
    <property type="entry name" value="ACETYLTRANSFERASE"/>
    <property type="match status" value="1"/>
</dbReference>
<accession>A0A3S4RP88</accession>
<dbReference type="SUPFAM" id="SSF51161">
    <property type="entry name" value="Trimeric LpxA-like enzymes"/>
    <property type="match status" value="1"/>
</dbReference>
<evidence type="ECO:0000313" key="2">
    <source>
        <dbReference type="EMBL" id="VEE47879.1"/>
    </source>
</evidence>